<comment type="cofactor">
    <cofactor evidence="9">
        <name>[2Fe-2S] cluster</name>
        <dbReference type="ChEBI" id="CHEBI:190135"/>
    </cofactor>
</comment>
<comment type="caution">
    <text evidence="9">Lacks conserved residue(s) required for the propagation of feature annotation.</text>
</comment>
<dbReference type="InterPro" id="IPR016135">
    <property type="entry name" value="UBQ-conjugating_enzyme/RWD"/>
</dbReference>
<keyword evidence="6 9" id="KW-0408">Iron</keyword>
<dbReference type="Pfam" id="PF05773">
    <property type="entry name" value="RWD"/>
    <property type="match status" value="1"/>
</dbReference>
<keyword evidence="9" id="KW-0001">2Fe-2S</keyword>
<dbReference type="SMART" id="SM00591">
    <property type="entry name" value="RWD"/>
    <property type="match status" value="1"/>
</dbReference>
<evidence type="ECO:0000256" key="7">
    <source>
        <dbReference type="ARBA" id="ARBA00023014"/>
    </source>
</evidence>
<comment type="domain">
    <text evidence="9">The twin Cx2C motifs are involved in the recognition by the mitochondrial MIA40-ERV1 disulfide relay system. The formation of 2 disulfide bonds in the Cx2C motifs through dithiol/disulfide exchange reactions effectively traps the protein in the mitochondrial intermembrane space.</text>
</comment>
<dbReference type="EMBL" id="WIXE01020129">
    <property type="protein sequence ID" value="KAK5969468.1"/>
    <property type="molecule type" value="Genomic_DNA"/>
</dbReference>
<dbReference type="InterPro" id="IPR046408">
    <property type="entry name" value="CIAPIN1"/>
</dbReference>
<evidence type="ECO:0000256" key="2">
    <source>
        <dbReference type="ARBA" id="ARBA00008169"/>
    </source>
</evidence>
<comment type="caution">
    <text evidence="11">The sequence shown here is derived from an EMBL/GenBank/DDBJ whole genome shotgun (WGS) entry which is preliminary data.</text>
</comment>
<evidence type="ECO:0000256" key="1">
    <source>
        <dbReference type="ARBA" id="ARBA00001966"/>
    </source>
</evidence>
<comment type="cofactor">
    <cofactor evidence="1 9">
        <name>[4Fe-4S] cluster</name>
        <dbReference type="ChEBI" id="CHEBI:49883"/>
    </cofactor>
</comment>
<dbReference type="Proteomes" id="UP001331761">
    <property type="component" value="Unassembled WGS sequence"/>
</dbReference>
<evidence type="ECO:0000259" key="10">
    <source>
        <dbReference type="PROSITE" id="PS50908"/>
    </source>
</evidence>
<sequence>MTAKHDLDMEDECAVAQAEEMELLQSMYSEDELTFGRAPSDHEAVQPSSFTIRINVGEEPVNIEFRMPKDYPYKSYPAVLIRGCEGFNENRMNNDIRDWIGQQPLVPLVTEVTSWVVENYAKYRACQGDLYAQFSVLFDKETSSCEPECSDKVARYYILSHHLYSPIKRSNIIQLAKELRLFGFSTPGKPAVIIVEEVLRSIDDRRFTVFSEIPPNPSGSPVEMVTLPERLPATAAVLILSENDSLPSNGGLSRSHSGTVDIVVFADIEKMDKVDFYDFVSIAAQTEAALKALCAVAYKAMKIGGTLAVYASEISSNVIARKVRASGFVTQEDTSVKNGAAVTGTKPSFDGESVPLNIPTAKKISADDDDIMDENDLLEPEDFVKPAGDDLKVNCGEATEGKKKRACKNCTCGLAEQEEAEKLAQPRSKGCGNCALGDAFRCSTCPYLGMPPFKPGEKVKLNTVDDF</sequence>
<gene>
    <name evidence="11" type="ORF">GCK32_006102</name>
</gene>
<evidence type="ECO:0000313" key="12">
    <source>
        <dbReference type="Proteomes" id="UP001331761"/>
    </source>
</evidence>
<keyword evidence="7 9" id="KW-0411">Iron-sulfur</keyword>
<evidence type="ECO:0000256" key="8">
    <source>
        <dbReference type="ARBA" id="ARBA00023128"/>
    </source>
</evidence>
<feature type="binding site" evidence="9">
    <location>
        <position position="434"/>
    </location>
    <ligand>
        <name>[4Fe-4S] cluster</name>
        <dbReference type="ChEBI" id="CHEBI:49883"/>
    </ligand>
</feature>
<protein>
    <recommendedName>
        <fullName evidence="9">Anamorsin homolog</fullName>
    </recommendedName>
    <alternativeName>
        <fullName evidence="9">Fe-S cluster assembly protein DRE2 homolog</fullName>
    </alternativeName>
</protein>
<feature type="region of interest" description="Fe-S binding site B" evidence="9">
    <location>
        <begin position="431"/>
        <end position="445"/>
    </location>
</feature>
<comment type="subcellular location">
    <subcellularLocation>
        <location evidence="9">Cytoplasm</location>
    </subcellularLocation>
    <subcellularLocation>
        <location evidence="9">Mitochondrion intermembrane space</location>
    </subcellularLocation>
</comment>
<dbReference type="AlphaFoldDB" id="A0AAN8IGQ1"/>
<dbReference type="GO" id="GO:0005758">
    <property type="term" value="C:mitochondrial intermembrane space"/>
    <property type="evidence" value="ECO:0007669"/>
    <property type="project" value="UniProtKB-SubCell"/>
</dbReference>
<evidence type="ECO:0000256" key="9">
    <source>
        <dbReference type="HAMAP-Rule" id="MF_03115"/>
    </source>
</evidence>
<dbReference type="PROSITE" id="PS50908">
    <property type="entry name" value="RWD"/>
    <property type="match status" value="1"/>
</dbReference>
<dbReference type="Pfam" id="PF05093">
    <property type="entry name" value="CIAPIN1"/>
    <property type="match status" value="2"/>
</dbReference>
<feature type="short sequence motif" description="Cx2C motif 2" evidence="9">
    <location>
        <begin position="442"/>
        <end position="445"/>
    </location>
</feature>
<keyword evidence="5 9" id="KW-0479">Metal-binding</keyword>
<dbReference type="PANTHER" id="PTHR13273:SF14">
    <property type="entry name" value="ANAMORSIN"/>
    <property type="match status" value="1"/>
</dbReference>
<dbReference type="GO" id="GO:0046872">
    <property type="term" value="F:metal ion binding"/>
    <property type="evidence" value="ECO:0007669"/>
    <property type="project" value="UniProtKB-KW"/>
</dbReference>
<keyword evidence="12" id="KW-1185">Reference proteome</keyword>
<dbReference type="HAMAP" id="MF_03115">
    <property type="entry name" value="Anamorsin"/>
    <property type="match status" value="1"/>
</dbReference>
<reference evidence="11 12" key="1">
    <citation type="submission" date="2019-10" db="EMBL/GenBank/DDBJ databases">
        <title>Assembly and Annotation for the nematode Trichostrongylus colubriformis.</title>
        <authorList>
            <person name="Martin J."/>
        </authorList>
    </citation>
    <scope>NUCLEOTIDE SEQUENCE [LARGE SCALE GENOMIC DNA]</scope>
    <source>
        <strain evidence="11">G859</strain>
        <tissue evidence="11">Whole worm</tissue>
    </source>
</reference>
<comment type="function">
    <text evidence="9">Component of the cytosolic iron-sulfur (Fe-S) protein assembly (CIA) machinery. Required for the maturation of extramitochondrial Fe-S proteins. Part of an electron transfer chain functioning in an early step of cytosolic Fe-S biogenesis, facilitating the de novo assembly of a [4Fe-4S] cluster on the cytosolic Fe-S scaffold complex. Electrons are transferred from NADPH via a FAD- and FMN-containing diflavin oxidoreductase. Together with the diflavin oxidoreductase, also required for the assembly of the diferric tyrosyl radical cofactor of ribonucleotide reductase (RNR), probably by providing electrons for reduction during radical cofactor maturation in the catalytic small subunit.</text>
</comment>
<keyword evidence="8 9" id="KW-0496">Mitochondrion</keyword>
<dbReference type="InterPro" id="IPR006575">
    <property type="entry name" value="RWD_dom"/>
</dbReference>
<feature type="binding site" evidence="9">
    <location>
        <position position="410"/>
    </location>
    <ligand>
        <name>[2Fe-2S] cluster</name>
        <dbReference type="ChEBI" id="CHEBI:190135"/>
    </ligand>
</feature>
<feature type="binding site" evidence="9">
    <location>
        <position position="442"/>
    </location>
    <ligand>
        <name>[4Fe-4S] cluster</name>
        <dbReference type="ChEBI" id="CHEBI:49883"/>
    </ligand>
</feature>
<dbReference type="SUPFAM" id="SSF54495">
    <property type="entry name" value="UBC-like"/>
    <property type="match status" value="1"/>
</dbReference>
<organism evidence="11 12">
    <name type="scientific">Trichostrongylus colubriformis</name>
    <name type="common">Black scour worm</name>
    <dbReference type="NCBI Taxonomy" id="6319"/>
    <lineage>
        <taxon>Eukaryota</taxon>
        <taxon>Metazoa</taxon>
        <taxon>Ecdysozoa</taxon>
        <taxon>Nematoda</taxon>
        <taxon>Chromadorea</taxon>
        <taxon>Rhabditida</taxon>
        <taxon>Rhabditina</taxon>
        <taxon>Rhabditomorpha</taxon>
        <taxon>Strongyloidea</taxon>
        <taxon>Trichostrongylidae</taxon>
        <taxon>Trichostrongylus</taxon>
    </lineage>
</organism>
<feature type="domain" description="RWD" evidence="10">
    <location>
        <begin position="19"/>
        <end position="127"/>
    </location>
</feature>
<evidence type="ECO:0000256" key="3">
    <source>
        <dbReference type="ARBA" id="ARBA00022485"/>
    </source>
</evidence>
<evidence type="ECO:0000313" key="11">
    <source>
        <dbReference type="EMBL" id="KAK5969468.1"/>
    </source>
</evidence>
<dbReference type="GO" id="GO:0009055">
    <property type="term" value="F:electron transfer activity"/>
    <property type="evidence" value="ECO:0007669"/>
    <property type="project" value="UniProtKB-UniRule"/>
</dbReference>
<feature type="binding site" evidence="9">
    <location>
        <position position="407"/>
    </location>
    <ligand>
        <name>[2Fe-2S] cluster</name>
        <dbReference type="ChEBI" id="CHEBI:190135"/>
    </ligand>
</feature>
<evidence type="ECO:0000256" key="4">
    <source>
        <dbReference type="ARBA" id="ARBA00022490"/>
    </source>
</evidence>
<feature type="binding site" evidence="9">
    <location>
        <position position="431"/>
    </location>
    <ligand>
        <name>[4Fe-4S] cluster</name>
        <dbReference type="ChEBI" id="CHEBI:49883"/>
    </ligand>
</feature>
<dbReference type="GO" id="GO:0051537">
    <property type="term" value="F:2 iron, 2 sulfur cluster binding"/>
    <property type="evidence" value="ECO:0007669"/>
    <property type="project" value="UniProtKB-UniRule"/>
</dbReference>
<dbReference type="InterPro" id="IPR007785">
    <property type="entry name" value="Anamorsin"/>
</dbReference>
<accession>A0AAN8IGQ1</accession>
<feature type="short sequence motif" description="Cx2C motif 1" evidence="9">
    <location>
        <begin position="431"/>
        <end position="434"/>
    </location>
</feature>
<comment type="subunit">
    <text evidence="9">Monomer.</text>
</comment>
<evidence type="ECO:0000256" key="5">
    <source>
        <dbReference type="ARBA" id="ARBA00022723"/>
    </source>
</evidence>
<evidence type="ECO:0000256" key="6">
    <source>
        <dbReference type="ARBA" id="ARBA00023004"/>
    </source>
</evidence>
<dbReference type="Gene3D" id="3.10.110.10">
    <property type="entry name" value="Ubiquitin Conjugating Enzyme"/>
    <property type="match status" value="1"/>
</dbReference>
<dbReference type="GO" id="GO:0016226">
    <property type="term" value="P:iron-sulfur cluster assembly"/>
    <property type="evidence" value="ECO:0007669"/>
    <property type="project" value="UniProtKB-UniRule"/>
</dbReference>
<comment type="domain">
    <text evidence="9">The C-terminal domain binds 2 Fe-S clusters but is otherwise mostly in an intrinsically disordered conformation.</text>
</comment>
<comment type="domain">
    <text evidence="9">The N-terminal domain has structural similarity with S-adenosyl-L-methionine-dependent methyltransferases, but does not bind S-adenosyl-L-methionine. It is required for correct assembly of the 2 Fe-S clusters.</text>
</comment>
<dbReference type="PANTHER" id="PTHR13273">
    <property type="entry name" value="ANAMORSIN"/>
    <property type="match status" value="1"/>
</dbReference>
<feature type="binding site" evidence="9">
    <location>
        <position position="412"/>
    </location>
    <ligand>
        <name>[2Fe-2S] cluster</name>
        <dbReference type="ChEBI" id="CHEBI:190135"/>
    </ligand>
</feature>
<keyword evidence="4 9" id="KW-0963">Cytoplasm</keyword>
<feature type="binding site" evidence="9">
    <location>
        <position position="445"/>
    </location>
    <ligand>
        <name>[4Fe-4S] cluster</name>
        <dbReference type="ChEBI" id="CHEBI:49883"/>
    </ligand>
</feature>
<proteinExistence type="inferred from homology"/>
<name>A0AAN8IGQ1_TRICO</name>
<keyword evidence="3 9" id="KW-0004">4Fe-4S</keyword>
<comment type="similarity">
    <text evidence="2 9">Belongs to the anamorsin family.</text>
</comment>
<feature type="binding site" evidence="9">
    <location>
        <position position="395"/>
    </location>
    <ligand>
        <name>[2Fe-2S] cluster</name>
        <dbReference type="ChEBI" id="CHEBI:190135"/>
    </ligand>
</feature>
<dbReference type="GO" id="GO:0051539">
    <property type="term" value="F:4 iron, 4 sulfur cluster binding"/>
    <property type="evidence" value="ECO:0007669"/>
    <property type="project" value="UniProtKB-KW"/>
</dbReference>